<dbReference type="SUPFAM" id="SSF109854">
    <property type="entry name" value="DinB/YfiT-like putative metalloenzymes"/>
    <property type="match status" value="1"/>
</dbReference>
<dbReference type="Proteomes" id="UP000219546">
    <property type="component" value="Unassembled WGS sequence"/>
</dbReference>
<dbReference type="InterPro" id="IPR007837">
    <property type="entry name" value="DinB"/>
</dbReference>
<name>A0A285CR25_9BACI</name>
<dbReference type="Gene3D" id="1.20.120.450">
    <property type="entry name" value="dinb family like domain"/>
    <property type="match status" value="1"/>
</dbReference>
<feature type="binding site" evidence="3">
    <location>
        <position position="48"/>
    </location>
    <ligand>
        <name>a divalent metal cation</name>
        <dbReference type="ChEBI" id="CHEBI:60240"/>
    </ligand>
</feature>
<organism evidence="4 5">
    <name type="scientific">Bacillus oleivorans</name>
    <dbReference type="NCBI Taxonomy" id="1448271"/>
    <lineage>
        <taxon>Bacteria</taxon>
        <taxon>Bacillati</taxon>
        <taxon>Bacillota</taxon>
        <taxon>Bacilli</taxon>
        <taxon>Bacillales</taxon>
        <taxon>Bacillaceae</taxon>
        <taxon>Bacillus</taxon>
    </lineage>
</organism>
<feature type="binding site" evidence="3">
    <location>
        <position position="127"/>
    </location>
    <ligand>
        <name>a divalent metal cation</name>
        <dbReference type="ChEBI" id="CHEBI:60240"/>
    </ligand>
</feature>
<evidence type="ECO:0000256" key="2">
    <source>
        <dbReference type="ARBA" id="ARBA00022723"/>
    </source>
</evidence>
<sequence length="167" mass="19085">MYQTIQGFLRSWKHEARSTHRILESLTDESLKQEVTPNDRTLGRIAWHITITIHEMMSRTGLKFEAPDDHAPVPATAKEIADTYKKVNEAFIEAIQTQWTDPSLKEMSDMYGDQQPNGIFLMVLINHQIHHRGQMTVLMRQAGLQVPGVYGPAREDWSKMGMEAPAI</sequence>
<dbReference type="RefSeq" id="WP_097158321.1">
    <property type="nucleotide sequence ID" value="NZ_JBEPMQ010000002.1"/>
</dbReference>
<dbReference type="OrthoDB" id="119432at2"/>
<protein>
    <submittedName>
        <fullName evidence="4">Uncharacterized damage-inducible protein DinB</fullName>
    </submittedName>
</protein>
<gene>
    <name evidence="4" type="ORF">SAMN05877753_103413</name>
</gene>
<feature type="binding site" evidence="3">
    <location>
        <position position="131"/>
    </location>
    <ligand>
        <name>a divalent metal cation</name>
        <dbReference type="ChEBI" id="CHEBI:60240"/>
    </ligand>
</feature>
<keyword evidence="2 3" id="KW-0479">Metal-binding</keyword>
<evidence type="ECO:0000313" key="5">
    <source>
        <dbReference type="Proteomes" id="UP000219546"/>
    </source>
</evidence>
<accession>A0A285CR25</accession>
<reference evidence="4 5" key="1">
    <citation type="submission" date="2017-08" db="EMBL/GenBank/DDBJ databases">
        <authorList>
            <person name="de Groot N.N."/>
        </authorList>
    </citation>
    <scope>NUCLEOTIDE SEQUENCE [LARGE SCALE GENOMIC DNA]</scope>
    <source>
        <strain evidence="4 5">JC228</strain>
    </source>
</reference>
<evidence type="ECO:0000313" key="4">
    <source>
        <dbReference type="EMBL" id="SNX70030.1"/>
    </source>
</evidence>
<evidence type="ECO:0000256" key="1">
    <source>
        <dbReference type="ARBA" id="ARBA00008635"/>
    </source>
</evidence>
<dbReference type="InterPro" id="IPR034660">
    <property type="entry name" value="DinB/YfiT-like"/>
</dbReference>
<comment type="similarity">
    <text evidence="1">Belongs to the DinB family.</text>
</comment>
<dbReference type="Pfam" id="PF05163">
    <property type="entry name" value="DinB"/>
    <property type="match status" value="1"/>
</dbReference>
<dbReference type="EMBL" id="OAOP01000003">
    <property type="protein sequence ID" value="SNX70030.1"/>
    <property type="molecule type" value="Genomic_DNA"/>
</dbReference>
<evidence type="ECO:0000256" key="3">
    <source>
        <dbReference type="PIRSR" id="PIRSR607837-1"/>
    </source>
</evidence>
<dbReference type="AlphaFoldDB" id="A0A285CR25"/>
<dbReference type="GO" id="GO:0046872">
    <property type="term" value="F:metal ion binding"/>
    <property type="evidence" value="ECO:0007669"/>
    <property type="project" value="UniProtKB-KW"/>
</dbReference>
<keyword evidence="5" id="KW-1185">Reference proteome</keyword>
<proteinExistence type="inferred from homology"/>